<evidence type="ECO:0000313" key="1">
    <source>
        <dbReference type="EMBL" id="VFK41945.1"/>
    </source>
</evidence>
<dbReference type="EMBL" id="CAADFT010000015">
    <property type="protein sequence ID" value="VFK41945.1"/>
    <property type="molecule type" value="Genomic_DNA"/>
</dbReference>
<reference evidence="2" key="1">
    <citation type="submission" date="2019-02" db="EMBL/GenBank/DDBJ databases">
        <authorList>
            <person name="Gruber-Vodicka R. H."/>
            <person name="Seah K. B. B."/>
        </authorList>
    </citation>
    <scope>NUCLEOTIDE SEQUENCE</scope>
    <source>
        <strain evidence="2">BECK_BZ123</strain>
        <strain evidence="1">BECK_BZ125</strain>
        <strain evidence="3">BECK_BZ126</strain>
    </source>
</reference>
<name>A0A450ZAR2_9GAMM</name>
<evidence type="ECO:0000313" key="2">
    <source>
        <dbReference type="EMBL" id="VFK50881.1"/>
    </source>
</evidence>
<dbReference type="EMBL" id="CAADFW010000111">
    <property type="protein sequence ID" value="VFK63978.1"/>
    <property type="molecule type" value="Genomic_DNA"/>
</dbReference>
<evidence type="ECO:0000313" key="3">
    <source>
        <dbReference type="EMBL" id="VFK63978.1"/>
    </source>
</evidence>
<protein>
    <submittedName>
        <fullName evidence="2">Uncharacterized protein</fullName>
    </submittedName>
</protein>
<gene>
    <name evidence="2" type="ORF">BECKTC1821D_GA0114238_11226</name>
    <name evidence="1" type="ORF">BECKTC1821E_GA0114239_101541</name>
    <name evidence="3" type="ORF">BECKTC1821F_GA0114240_11112</name>
</gene>
<proteinExistence type="predicted"/>
<dbReference type="AlphaFoldDB" id="A0A450ZAR2"/>
<dbReference type="EMBL" id="CAADFS010000122">
    <property type="protein sequence ID" value="VFK50881.1"/>
    <property type="molecule type" value="Genomic_DNA"/>
</dbReference>
<accession>A0A450ZAR2</accession>
<sequence>MIFKQRINKRTGTFQTRAMTQGSSPRLHVGYESSKIKRYFKEDHALRTETTINNTYDFGLGGSLENPPELRTIGFDADCRRFLKVGTSG</sequence>
<organism evidence="2">
    <name type="scientific">Candidatus Kentrum sp. TC</name>
    <dbReference type="NCBI Taxonomy" id="2126339"/>
    <lineage>
        <taxon>Bacteria</taxon>
        <taxon>Pseudomonadati</taxon>
        <taxon>Pseudomonadota</taxon>
        <taxon>Gammaproteobacteria</taxon>
        <taxon>Candidatus Kentrum</taxon>
    </lineage>
</organism>